<reference evidence="1 2" key="1">
    <citation type="submission" date="2016-10" db="EMBL/GenBank/DDBJ databases">
        <authorList>
            <person name="de Groot N.N."/>
        </authorList>
    </citation>
    <scope>NUCLEOTIDE SEQUENCE [LARGE SCALE GENOMIC DNA]</scope>
    <source>
        <strain>GEY</strain>
        <strain evidence="2">DSM 9560</strain>
    </source>
</reference>
<dbReference type="EMBL" id="FONY01000063">
    <property type="protein sequence ID" value="SFF57489.1"/>
    <property type="molecule type" value="Genomic_DNA"/>
</dbReference>
<organism evidence="1 2">
    <name type="scientific">Thermoflexibacter ruber</name>
    <dbReference type="NCBI Taxonomy" id="1003"/>
    <lineage>
        <taxon>Bacteria</taxon>
        <taxon>Pseudomonadati</taxon>
        <taxon>Bacteroidota</taxon>
        <taxon>Cytophagia</taxon>
        <taxon>Cytophagales</taxon>
        <taxon>Thermoflexibacteraceae</taxon>
        <taxon>Thermoflexibacter</taxon>
    </lineage>
</organism>
<evidence type="ECO:0000313" key="2">
    <source>
        <dbReference type="Proteomes" id="UP000199513"/>
    </source>
</evidence>
<name>A0A1I2JTI4_9BACT</name>
<dbReference type="STRING" id="1003.SAMN04488541_10635"/>
<accession>A0A1I2JTI4</accession>
<sequence length="370" mass="41352">MRTFFIKDLQSDYPFRLGMMGLDYTAPSPNTENKFTFNSKEKQTELGLHWHDYGARNYDAQIGRWHSIDPLAEKGRRHSIYSYVYNNPIVFIDPDGMMPKYNWNTGQYEEEDGTVVGWGYMQYYLSGSSSQSSQGGGPKTKNLMIFIDSEQQEYVMKSQDAINENWHYYNASNLTEAMSFLESYAKQVGGLANLIVRSHGSICSLALGLAEQESQAGGTNGSHFTYQNADAVIQNIANKQYGVDLYNDLHPADKKSLNALLTFARAMNENGNLIFTGCRSGEENGKFGTSLNSIFKSILGSVSFNIYLNADYSTRYSDGVLDLPMTSKDYYSKGWFKINSSGVPSPINGALQPNSKGEPIMVVEPANIKD</sequence>
<dbReference type="Proteomes" id="UP000199513">
    <property type="component" value="Unassembled WGS sequence"/>
</dbReference>
<dbReference type="InterPro" id="IPR022385">
    <property type="entry name" value="Rhs_assc_core"/>
</dbReference>
<dbReference type="AlphaFoldDB" id="A0A1I2JTI4"/>
<dbReference type="OrthoDB" id="667524at2"/>
<evidence type="ECO:0000313" key="1">
    <source>
        <dbReference type="EMBL" id="SFF57489.1"/>
    </source>
</evidence>
<keyword evidence="2" id="KW-1185">Reference proteome</keyword>
<proteinExistence type="predicted"/>
<dbReference type="NCBIfam" id="TIGR03696">
    <property type="entry name" value="Rhs_assc_core"/>
    <property type="match status" value="1"/>
</dbReference>
<gene>
    <name evidence="1" type="ORF">SAMN04488541_10635</name>
</gene>
<protein>
    <submittedName>
        <fullName evidence="1">RHS repeat-associated core domain-containing protein</fullName>
    </submittedName>
</protein>
<dbReference type="Gene3D" id="2.180.10.10">
    <property type="entry name" value="RHS repeat-associated core"/>
    <property type="match status" value="1"/>
</dbReference>